<gene>
    <name evidence="5" type="ORF">BZA70DRAFT_275706</name>
</gene>
<evidence type="ECO:0000313" key="6">
    <source>
        <dbReference type="Proteomes" id="UP001498771"/>
    </source>
</evidence>
<feature type="domain" description="N-acetyltransferase" evidence="4">
    <location>
        <begin position="86"/>
        <end position="274"/>
    </location>
</feature>
<reference evidence="5 6" key="1">
    <citation type="submission" date="2024-03" db="EMBL/GenBank/DDBJ databases">
        <title>Genome-scale model development and genomic sequencing of the oleaginous clade Lipomyces.</title>
        <authorList>
            <consortium name="Lawrence Berkeley National Laboratory"/>
            <person name="Czajka J.J."/>
            <person name="Han Y."/>
            <person name="Kim J."/>
            <person name="Mondo S.J."/>
            <person name="Hofstad B.A."/>
            <person name="Robles A."/>
            <person name="Haridas S."/>
            <person name="Riley R."/>
            <person name="LaButti K."/>
            <person name="Pangilinan J."/>
            <person name="Andreopoulos W."/>
            <person name="Lipzen A."/>
            <person name="Yan J."/>
            <person name="Wang M."/>
            <person name="Ng V."/>
            <person name="Grigoriev I.V."/>
            <person name="Spatafora J.W."/>
            <person name="Magnuson J.K."/>
            <person name="Baker S.E."/>
            <person name="Pomraning K.R."/>
        </authorList>
    </citation>
    <scope>NUCLEOTIDE SEQUENCE [LARGE SCALE GENOMIC DNA]</scope>
    <source>
        <strain evidence="5 6">Phaff 52-87</strain>
    </source>
</reference>
<dbReference type="EMBL" id="JBBJBU010000003">
    <property type="protein sequence ID" value="KAK7206111.1"/>
    <property type="molecule type" value="Genomic_DNA"/>
</dbReference>
<organism evidence="5 6">
    <name type="scientific">Myxozyma melibiosi</name>
    <dbReference type="NCBI Taxonomy" id="54550"/>
    <lineage>
        <taxon>Eukaryota</taxon>
        <taxon>Fungi</taxon>
        <taxon>Dikarya</taxon>
        <taxon>Ascomycota</taxon>
        <taxon>Saccharomycotina</taxon>
        <taxon>Lipomycetes</taxon>
        <taxon>Lipomycetales</taxon>
        <taxon>Lipomycetaceae</taxon>
        <taxon>Myxozyma</taxon>
    </lineage>
</organism>
<dbReference type="InterPro" id="IPR050769">
    <property type="entry name" value="NAT_camello-type"/>
</dbReference>
<dbReference type="GeneID" id="90037708"/>
<keyword evidence="1" id="KW-0808">Transferase</keyword>
<keyword evidence="3" id="KW-0812">Transmembrane</keyword>
<dbReference type="RefSeq" id="XP_064769144.1">
    <property type="nucleotide sequence ID" value="XM_064912196.1"/>
</dbReference>
<protein>
    <recommendedName>
        <fullName evidence="4">N-acetyltransferase domain-containing protein</fullName>
    </recommendedName>
</protein>
<proteinExistence type="predicted"/>
<dbReference type="Gene3D" id="3.40.630.30">
    <property type="match status" value="1"/>
</dbReference>
<keyword evidence="3" id="KW-0472">Membrane</keyword>
<evidence type="ECO:0000313" key="5">
    <source>
        <dbReference type="EMBL" id="KAK7206111.1"/>
    </source>
</evidence>
<dbReference type="InterPro" id="IPR000182">
    <property type="entry name" value="GNAT_dom"/>
</dbReference>
<comment type="caution">
    <text evidence="5">The sequence shown here is derived from an EMBL/GenBank/DDBJ whole genome shotgun (WGS) entry which is preliminary data.</text>
</comment>
<evidence type="ECO:0000256" key="1">
    <source>
        <dbReference type="ARBA" id="ARBA00022679"/>
    </source>
</evidence>
<dbReference type="SUPFAM" id="SSF55729">
    <property type="entry name" value="Acyl-CoA N-acyltransferases (Nat)"/>
    <property type="match status" value="1"/>
</dbReference>
<dbReference type="PANTHER" id="PTHR13947">
    <property type="entry name" value="GNAT FAMILY N-ACETYLTRANSFERASE"/>
    <property type="match status" value="1"/>
</dbReference>
<evidence type="ECO:0000259" key="4">
    <source>
        <dbReference type="PROSITE" id="PS51186"/>
    </source>
</evidence>
<keyword evidence="6" id="KW-1185">Reference proteome</keyword>
<sequence length="291" mass="31190">MSAPSTTTETTEAAAAPAPPKALEIRPLQPTDFGPTVDLVSEAYLHRRSLANIYIFRHPYFFASIIPLLAFIFGRYSIVTDLGNVMLLSIGLVMAVMSLFARITDPLKEMAKSIVKGDFLSLSDTALVANYGEQVIGVVSLKYVNLADYNSAVQDGGSGKILEGPAGVAPSAESDVSSKRSSTTTSKKSKKDKDARHAIITSWTVVRRYRHVGLGSDLIGQALEVAKKDGIESLLIQCLSLEKEAAKSLRRNGFELVSSAKLPGGLGRLGIRTDTYAIDVKGWAKAAAKSK</sequence>
<dbReference type="Proteomes" id="UP001498771">
    <property type="component" value="Unassembled WGS sequence"/>
</dbReference>
<feature type="region of interest" description="Disordered" evidence="2">
    <location>
        <begin position="164"/>
        <end position="193"/>
    </location>
</feature>
<accession>A0ABR1F8F4</accession>
<dbReference type="PROSITE" id="PS51186">
    <property type="entry name" value="GNAT"/>
    <property type="match status" value="1"/>
</dbReference>
<evidence type="ECO:0000256" key="3">
    <source>
        <dbReference type="SAM" id="Phobius"/>
    </source>
</evidence>
<dbReference type="InterPro" id="IPR016181">
    <property type="entry name" value="Acyl_CoA_acyltransferase"/>
</dbReference>
<name>A0ABR1F8F4_9ASCO</name>
<keyword evidence="3" id="KW-1133">Transmembrane helix</keyword>
<feature type="transmembrane region" description="Helical" evidence="3">
    <location>
        <begin position="85"/>
        <end position="103"/>
    </location>
</feature>
<feature type="transmembrane region" description="Helical" evidence="3">
    <location>
        <begin position="60"/>
        <end position="79"/>
    </location>
</feature>
<dbReference type="Pfam" id="PF00583">
    <property type="entry name" value="Acetyltransf_1"/>
    <property type="match status" value="1"/>
</dbReference>
<evidence type="ECO:0000256" key="2">
    <source>
        <dbReference type="SAM" id="MobiDB-lite"/>
    </source>
</evidence>
<dbReference type="PANTHER" id="PTHR13947:SF37">
    <property type="entry name" value="LD18367P"/>
    <property type="match status" value="1"/>
</dbReference>